<keyword evidence="1" id="KW-0472">Membrane</keyword>
<dbReference type="Proteomes" id="UP001193389">
    <property type="component" value="Chromosome"/>
</dbReference>
<proteinExistence type="predicted"/>
<name>A0A5K7SB29_9BACT</name>
<sequence length="62" mass="6707">MKKRAISVVAVLLIISIGNYFRIISDGSVRTVEFLSIFAIGALSGILLTQITAAVRDKKKLS</sequence>
<evidence type="ECO:0000313" key="3">
    <source>
        <dbReference type="Proteomes" id="UP001193389"/>
    </source>
</evidence>
<accession>A0A5K7SB29</accession>
<evidence type="ECO:0000256" key="1">
    <source>
        <dbReference type="SAM" id="Phobius"/>
    </source>
</evidence>
<dbReference type="AlphaFoldDB" id="A0A5K7SB29"/>
<gene>
    <name evidence="2" type="ORF">AQPE_2829</name>
</gene>
<keyword evidence="1" id="KW-1133">Transmembrane helix</keyword>
<dbReference type="KEGG" id="anf:AQPE_2829"/>
<organism evidence="2 3">
    <name type="scientific">Aquipluma nitroreducens</name>
    <dbReference type="NCBI Taxonomy" id="2010828"/>
    <lineage>
        <taxon>Bacteria</taxon>
        <taxon>Pseudomonadati</taxon>
        <taxon>Bacteroidota</taxon>
        <taxon>Bacteroidia</taxon>
        <taxon>Marinilabiliales</taxon>
        <taxon>Prolixibacteraceae</taxon>
        <taxon>Aquipluma</taxon>
    </lineage>
</organism>
<evidence type="ECO:0000313" key="2">
    <source>
        <dbReference type="EMBL" id="BBE18666.1"/>
    </source>
</evidence>
<dbReference type="EMBL" id="AP018694">
    <property type="protein sequence ID" value="BBE18666.1"/>
    <property type="molecule type" value="Genomic_DNA"/>
</dbReference>
<dbReference type="RefSeq" id="WP_318346981.1">
    <property type="nucleotide sequence ID" value="NZ_AP018694.1"/>
</dbReference>
<feature type="transmembrane region" description="Helical" evidence="1">
    <location>
        <begin position="34"/>
        <end position="55"/>
    </location>
</feature>
<protein>
    <submittedName>
        <fullName evidence="2">Uncharacterized protein</fullName>
    </submittedName>
</protein>
<keyword evidence="3" id="KW-1185">Reference proteome</keyword>
<keyword evidence="1" id="KW-0812">Transmembrane</keyword>
<reference evidence="2" key="1">
    <citation type="journal article" date="2020" name="Int. J. Syst. Evol. Microbiol.">
        <title>Aquipluma nitroreducens gen. nov. sp. nov., a novel facultatively anaerobic bacterium isolated from a freshwater lake.</title>
        <authorList>
            <person name="Watanabe M."/>
            <person name="Kojima H."/>
            <person name="Fukui M."/>
        </authorList>
    </citation>
    <scope>NUCLEOTIDE SEQUENCE</scope>
    <source>
        <strain evidence="2">MeG22</strain>
    </source>
</reference>